<comment type="caution">
    <text evidence="2">The sequence shown here is derived from an EMBL/GenBank/DDBJ whole genome shotgun (WGS) entry which is preliminary data.</text>
</comment>
<accession>A0AAV2YMM6</accession>
<gene>
    <name evidence="2" type="ORF">N0F65_009084</name>
</gene>
<dbReference type="InterPro" id="IPR054722">
    <property type="entry name" value="PolX-like_BBD"/>
</dbReference>
<protein>
    <recommendedName>
        <fullName evidence="1">Retrovirus-related Pol polyprotein from transposon TNT 1-94-like beta-barrel domain-containing protein</fullName>
    </recommendedName>
</protein>
<feature type="non-terminal residue" evidence="2">
    <location>
        <position position="1"/>
    </location>
</feature>
<evidence type="ECO:0000313" key="3">
    <source>
        <dbReference type="Proteomes" id="UP001146120"/>
    </source>
</evidence>
<dbReference type="Proteomes" id="UP001146120">
    <property type="component" value="Unassembled WGS sequence"/>
</dbReference>
<keyword evidence="3" id="KW-1185">Reference proteome</keyword>
<proteinExistence type="predicted"/>
<feature type="domain" description="Retrovirus-related Pol polyprotein from transposon TNT 1-94-like beta-barrel" evidence="1">
    <location>
        <begin position="28"/>
        <end position="110"/>
    </location>
</feature>
<dbReference type="Pfam" id="PF22936">
    <property type="entry name" value="Pol_BBD"/>
    <property type="match status" value="1"/>
</dbReference>
<reference evidence="2" key="2">
    <citation type="journal article" date="2023" name="Microbiol Resour">
        <title>Decontamination and Annotation of the Draft Genome Sequence of the Oomycete Lagenidium giganteum ARSEF 373.</title>
        <authorList>
            <person name="Morgan W.R."/>
            <person name="Tartar A."/>
        </authorList>
    </citation>
    <scope>NUCLEOTIDE SEQUENCE</scope>
    <source>
        <strain evidence="2">ARSEF 373</strain>
    </source>
</reference>
<dbReference type="EMBL" id="DAKRPA010000186">
    <property type="protein sequence ID" value="DAZ95882.1"/>
    <property type="molecule type" value="Genomic_DNA"/>
</dbReference>
<evidence type="ECO:0000313" key="2">
    <source>
        <dbReference type="EMBL" id="DAZ95882.1"/>
    </source>
</evidence>
<reference evidence="2" key="1">
    <citation type="submission" date="2022-11" db="EMBL/GenBank/DDBJ databases">
        <authorList>
            <person name="Morgan W.R."/>
            <person name="Tartar A."/>
        </authorList>
    </citation>
    <scope>NUCLEOTIDE SEQUENCE</scope>
    <source>
        <strain evidence="2">ARSEF 373</strain>
    </source>
</reference>
<evidence type="ECO:0000259" key="1">
    <source>
        <dbReference type="Pfam" id="PF22936"/>
    </source>
</evidence>
<sequence length="248" mass="27315">EHGIVAAITPDKSVVSLAAHVSIHDSTWIADSECTRHITYHSKWFKTKKLMGGLNTVGGKNKIPISAVGQAELNVVNSKGDRKILLLGDVLYAPQLKFSLLSVPAVVKQNFRFTFKRGVCIVNTNQRRSIKAKITEHADLYQFDAEPTSRHQAHVALTGKTKALALLHKPMGHANMRTLQDIPRNNSVLNFDSNAASCSIDILLNESCIFAKSHRAPFYAGKKAARADYPFQKIHSDICVPFSVLSIS</sequence>
<name>A0AAV2YMM6_9STRA</name>
<organism evidence="2 3">
    <name type="scientific">Lagenidium giganteum</name>
    <dbReference type="NCBI Taxonomy" id="4803"/>
    <lineage>
        <taxon>Eukaryota</taxon>
        <taxon>Sar</taxon>
        <taxon>Stramenopiles</taxon>
        <taxon>Oomycota</taxon>
        <taxon>Peronosporomycetes</taxon>
        <taxon>Pythiales</taxon>
        <taxon>Pythiaceae</taxon>
    </lineage>
</organism>
<dbReference type="AlphaFoldDB" id="A0AAV2YMM6"/>